<comment type="caution">
    <text evidence="2">The sequence shown here is derived from an EMBL/GenBank/DDBJ whole genome shotgun (WGS) entry which is preliminary data.</text>
</comment>
<feature type="region of interest" description="Disordered" evidence="1">
    <location>
        <begin position="23"/>
        <end position="44"/>
    </location>
</feature>
<accession>A0ABN2G8I4</accession>
<proteinExistence type="predicted"/>
<sequence>MFPNLKNQPRGVRAVVLSHHLGLDPDPAGQVDGVEQQGGGPRRIGRSTAIVRRPTTSRGVGWAWS</sequence>
<evidence type="ECO:0000256" key="1">
    <source>
        <dbReference type="SAM" id="MobiDB-lite"/>
    </source>
</evidence>
<dbReference type="EMBL" id="BAAANY010000005">
    <property type="protein sequence ID" value="GAA1666924.1"/>
    <property type="molecule type" value="Genomic_DNA"/>
</dbReference>
<organism evidence="2 3">
    <name type="scientific">Fodinicola feengrottensis</name>
    <dbReference type="NCBI Taxonomy" id="435914"/>
    <lineage>
        <taxon>Bacteria</taxon>
        <taxon>Bacillati</taxon>
        <taxon>Actinomycetota</taxon>
        <taxon>Actinomycetes</taxon>
        <taxon>Mycobacteriales</taxon>
        <taxon>Fodinicola</taxon>
    </lineage>
</organism>
<evidence type="ECO:0000313" key="2">
    <source>
        <dbReference type="EMBL" id="GAA1666924.1"/>
    </source>
</evidence>
<gene>
    <name evidence="2" type="ORF">GCM10009765_15530</name>
</gene>
<protein>
    <submittedName>
        <fullName evidence="2">Uncharacterized protein</fullName>
    </submittedName>
</protein>
<name>A0ABN2G8I4_9ACTN</name>
<reference evidence="2 3" key="1">
    <citation type="journal article" date="2019" name="Int. J. Syst. Evol. Microbiol.">
        <title>The Global Catalogue of Microorganisms (GCM) 10K type strain sequencing project: providing services to taxonomists for standard genome sequencing and annotation.</title>
        <authorList>
            <consortium name="The Broad Institute Genomics Platform"/>
            <consortium name="The Broad Institute Genome Sequencing Center for Infectious Disease"/>
            <person name="Wu L."/>
            <person name="Ma J."/>
        </authorList>
    </citation>
    <scope>NUCLEOTIDE SEQUENCE [LARGE SCALE GENOMIC DNA]</scope>
    <source>
        <strain evidence="2 3">JCM 14718</strain>
    </source>
</reference>
<keyword evidence="3" id="KW-1185">Reference proteome</keyword>
<evidence type="ECO:0000313" key="3">
    <source>
        <dbReference type="Proteomes" id="UP001500618"/>
    </source>
</evidence>
<dbReference type="Proteomes" id="UP001500618">
    <property type="component" value="Unassembled WGS sequence"/>
</dbReference>